<dbReference type="AlphaFoldDB" id="A0A0V0QYF0"/>
<protein>
    <submittedName>
        <fullName evidence="1">p-loop containing nucleoside triphosphate hydrolase</fullName>
    </submittedName>
</protein>
<dbReference type="OMA" id="HAYLDHE"/>
<dbReference type="Gene3D" id="3.40.50.300">
    <property type="entry name" value="P-loop containing nucleotide triphosphate hydrolases"/>
    <property type="match status" value="1"/>
</dbReference>
<keyword evidence="1" id="KW-0378">Hydrolase</keyword>
<dbReference type="Proteomes" id="UP000054937">
    <property type="component" value="Unassembled WGS sequence"/>
</dbReference>
<name>A0A0V0QYF0_PSEPJ</name>
<reference evidence="1 2" key="1">
    <citation type="journal article" date="2015" name="Sci. Rep.">
        <title>Genome of the facultative scuticociliatosis pathogen Pseudocohnilembus persalinus provides insight into its virulence through horizontal gene transfer.</title>
        <authorList>
            <person name="Xiong J."/>
            <person name="Wang G."/>
            <person name="Cheng J."/>
            <person name="Tian M."/>
            <person name="Pan X."/>
            <person name="Warren A."/>
            <person name="Jiang C."/>
            <person name="Yuan D."/>
            <person name="Miao W."/>
        </authorList>
    </citation>
    <scope>NUCLEOTIDE SEQUENCE [LARGE SCALE GENOMIC DNA]</scope>
    <source>
        <strain evidence="1">36N120E</strain>
    </source>
</reference>
<keyword evidence="2" id="KW-1185">Reference proteome</keyword>
<dbReference type="InterPro" id="IPR027417">
    <property type="entry name" value="P-loop_NTPase"/>
</dbReference>
<accession>A0A0V0QYF0</accession>
<dbReference type="EMBL" id="LDAU01000084">
    <property type="protein sequence ID" value="KRX07286.1"/>
    <property type="molecule type" value="Genomic_DNA"/>
</dbReference>
<dbReference type="SUPFAM" id="SSF52540">
    <property type="entry name" value="P-loop containing nucleoside triphosphate hydrolases"/>
    <property type="match status" value="1"/>
</dbReference>
<proteinExistence type="predicted"/>
<evidence type="ECO:0000313" key="1">
    <source>
        <dbReference type="EMBL" id="KRX07286.1"/>
    </source>
</evidence>
<dbReference type="OrthoDB" id="283886at2759"/>
<dbReference type="GO" id="GO:0016787">
    <property type="term" value="F:hydrolase activity"/>
    <property type="evidence" value="ECO:0007669"/>
    <property type="project" value="UniProtKB-KW"/>
</dbReference>
<organism evidence="1 2">
    <name type="scientific">Pseudocohnilembus persalinus</name>
    <name type="common">Ciliate</name>
    <dbReference type="NCBI Taxonomy" id="266149"/>
    <lineage>
        <taxon>Eukaryota</taxon>
        <taxon>Sar</taxon>
        <taxon>Alveolata</taxon>
        <taxon>Ciliophora</taxon>
        <taxon>Intramacronucleata</taxon>
        <taxon>Oligohymenophorea</taxon>
        <taxon>Scuticociliatia</taxon>
        <taxon>Philasterida</taxon>
        <taxon>Pseudocohnilembidae</taxon>
        <taxon>Pseudocohnilembus</taxon>
    </lineage>
</organism>
<comment type="caution">
    <text evidence="1">The sequence shown here is derived from an EMBL/GenBank/DDBJ whole genome shotgun (WGS) entry which is preliminary data.</text>
</comment>
<dbReference type="InParanoid" id="A0A0V0QYF0"/>
<gene>
    <name evidence="1" type="ORF">PPERSA_06901</name>
</gene>
<evidence type="ECO:0000313" key="2">
    <source>
        <dbReference type="Proteomes" id="UP000054937"/>
    </source>
</evidence>
<sequence>MTFDGIQTALWDLSGQEEFVNLWDIFLEVVPFKTLMIFIRPYAAGNQLNIGGISQTRKILHQYVNDIKTKNKIIFLIINVQSQYDEYDSGEGTKMGKAARQKENEKLLLQTSALDNEIEKNNKIKSLIEELLNWNDVPQQKKQSIVLDVSNYGYYDNFWREQLKMYKELQYEYKSQQQNKSTDNNQDKLFAESEGNLLQLNNQDQINLQ</sequence>